<dbReference type="GeneID" id="81409244"/>
<reference evidence="1" key="2">
    <citation type="journal article" date="2023" name="IMA Fungus">
        <title>Comparative genomic study of the Penicillium genus elucidates a diverse pangenome and 15 lateral gene transfer events.</title>
        <authorList>
            <person name="Petersen C."/>
            <person name="Sorensen T."/>
            <person name="Nielsen M.R."/>
            <person name="Sondergaard T.E."/>
            <person name="Sorensen J.L."/>
            <person name="Fitzpatrick D.A."/>
            <person name="Frisvad J.C."/>
            <person name="Nielsen K.L."/>
        </authorList>
    </citation>
    <scope>NUCLEOTIDE SEQUENCE</scope>
    <source>
        <strain evidence="1">IBT 22155</strain>
    </source>
</reference>
<comment type="caution">
    <text evidence="1">The sequence shown here is derived from an EMBL/GenBank/DDBJ whole genome shotgun (WGS) entry which is preliminary data.</text>
</comment>
<dbReference type="AlphaFoldDB" id="A0A9W9GJB7"/>
<dbReference type="EMBL" id="JAPQKL010000007">
    <property type="protein sequence ID" value="KAJ5121369.1"/>
    <property type="molecule type" value="Genomic_DNA"/>
</dbReference>
<gene>
    <name evidence="1" type="ORF">N7515_009330</name>
</gene>
<evidence type="ECO:0000313" key="1">
    <source>
        <dbReference type="EMBL" id="KAJ5121369.1"/>
    </source>
</evidence>
<sequence length="80" mass="8989">MVSKNTFEGEVRPRRVRRPRNMALLDCDVIVPDDPDDSPFDEAGVPTGGVVLDFIGAVKAQHAKRRRLNEKRKSRGSAWT</sequence>
<keyword evidence="2" id="KW-1185">Reference proteome</keyword>
<name>A0A9W9GJB7_9EURO</name>
<proteinExistence type="predicted"/>
<dbReference type="Proteomes" id="UP001149079">
    <property type="component" value="Unassembled WGS sequence"/>
</dbReference>
<evidence type="ECO:0000313" key="2">
    <source>
        <dbReference type="Proteomes" id="UP001149079"/>
    </source>
</evidence>
<protein>
    <submittedName>
        <fullName evidence="1">Zinc finger PHD-finger</fullName>
    </submittedName>
</protein>
<accession>A0A9W9GJB7</accession>
<reference evidence="1" key="1">
    <citation type="submission" date="2022-11" db="EMBL/GenBank/DDBJ databases">
        <authorList>
            <person name="Petersen C."/>
        </authorList>
    </citation>
    <scope>NUCLEOTIDE SEQUENCE</scope>
    <source>
        <strain evidence="1">IBT 22155</strain>
    </source>
</reference>
<organism evidence="1 2">
    <name type="scientific">Penicillium bovifimosum</name>
    <dbReference type="NCBI Taxonomy" id="126998"/>
    <lineage>
        <taxon>Eukaryota</taxon>
        <taxon>Fungi</taxon>
        <taxon>Dikarya</taxon>
        <taxon>Ascomycota</taxon>
        <taxon>Pezizomycotina</taxon>
        <taxon>Eurotiomycetes</taxon>
        <taxon>Eurotiomycetidae</taxon>
        <taxon>Eurotiales</taxon>
        <taxon>Aspergillaceae</taxon>
        <taxon>Penicillium</taxon>
    </lineage>
</organism>
<dbReference type="RefSeq" id="XP_056517873.1">
    <property type="nucleotide sequence ID" value="XM_056670074.1"/>
</dbReference>